<dbReference type="PANTHER" id="PTHR30363">
    <property type="entry name" value="HTH-TYPE TRANSCRIPTIONAL REGULATOR SRLR-RELATED"/>
    <property type="match status" value="1"/>
</dbReference>
<evidence type="ECO:0000256" key="2">
    <source>
        <dbReference type="ARBA" id="ARBA00023015"/>
    </source>
</evidence>
<dbReference type="Gene3D" id="1.10.10.10">
    <property type="entry name" value="Winged helix-like DNA-binding domain superfamily/Winged helix DNA-binding domain"/>
    <property type="match status" value="1"/>
</dbReference>
<dbReference type="InterPro" id="IPR050313">
    <property type="entry name" value="Carb_Metab_HTH_regulators"/>
</dbReference>
<evidence type="ECO:0000313" key="6">
    <source>
        <dbReference type="EMBL" id="MEJ2905798.1"/>
    </source>
</evidence>
<reference evidence="6 7" key="1">
    <citation type="submission" date="2024-03" db="EMBL/GenBank/DDBJ databases">
        <title>Sequence of Lycoming College Course Isolates.</title>
        <authorList>
            <person name="Plotts O."/>
            <person name="Newman J."/>
        </authorList>
    </citation>
    <scope>NUCLEOTIDE SEQUENCE [LARGE SCALE GENOMIC DNA]</scope>
    <source>
        <strain evidence="6 7">CJB-3</strain>
    </source>
</reference>
<accession>A0ABU8NUY1</accession>
<dbReference type="Proteomes" id="UP001378956">
    <property type="component" value="Unassembled WGS sequence"/>
</dbReference>
<evidence type="ECO:0000259" key="5">
    <source>
        <dbReference type="PROSITE" id="PS51000"/>
    </source>
</evidence>
<proteinExistence type="predicted"/>
<evidence type="ECO:0000256" key="4">
    <source>
        <dbReference type="ARBA" id="ARBA00023163"/>
    </source>
</evidence>
<keyword evidence="2" id="KW-0805">Transcription regulation</keyword>
<dbReference type="SMART" id="SM01134">
    <property type="entry name" value="DeoRC"/>
    <property type="match status" value="1"/>
</dbReference>
<dbReference type="PROSITE" id="PS00894">
    <property type="entry name" value="HTH_DEOR_1"/>
    <property type="match status" value="1"/>
</dbReference>
<dbReference type="SMART" id="SM00420">
    <property type="entry name" value="HTH_DEOR"/>
    <property type="match status" value="1"/>
</dbReference>
<sequence>MTKSKRQQHILDQLRLNDQVSYQELAAKLQTSEDTIRRDIREMADAGLITRVKGGAQPRAILPVTYQERELYANGEKRVVAQKAARLFKDGQVVVFDGGTTPFLIASYLPRNIELTLITHSYPIANLTFDFPNIELIFAGGKASKKSKVSTGFDVLKKYNTLHADISVLGVHSLHIDQGVTDPVLEEADVKTRISEMSDQLIVVPTTEKLNAVSTIEICKTDVIDLMITNLDPEDLLLQPYRKAGIKLL</sequence>
<organism evidence="6 7">
    <name type="scientific">Pedobacter panaciterrae</name>
    <dbReference type="NCBI Taxonomy" id="363849"/>
    <lineage>
        <taxon>Bacteria</taxon>
        <taxon>Pseudomonadati</taxon>
        <taxon>Bacteroidota</taxon>
        <taxon>Sphingobacteriia</taxon>
        <taxon>Sphingobacteriales</taxon>
        <taxon>Sphingobacteriaceae</taxon>
        <taxon>Pedobacter</taxon>
    </lineage>
</organism>
<dbReference type="Pfam" id="PF08220">
    <property type="entry name" value="HTH_DeoR"/>
    <property type="match status" value="1"/>
</dbReference>
<keyword evidence="7" id="KW-1185">Reference proteome</keyword>
<dbReference type="SUPFAM" id="SSF100950">
    <property type="entry name" value="NagB/RpiA/CoA transferase-like"/>
    <property type="match status" value="1"/>
</dbReference>
<dbReference type="PANTHER" id="PTHR30363:SF4">
    <property type="entry name" value="GLYCEROL-3-PHOSPHATE REGULON REPRESSOR"/>
    <property type="match status" value="1"/>
</dbReference>
<gene>
    <name evidence="6" type="ORF">WAE58_25355</name>
</gene>
<dbReference type="RefSeq" id="WP_337718197.1">
    <property type="nucleotide sequence ID" value="NZ_JBBEUB010000016.1"/>
</dbReference>
<evidence type="ECO:0000256" key="1">
    <source>
        <dbReference type="ARBA" id="ARBA00022491"/>
    </source>
</evidence>
<evidence type="ECO:0000256" key="3">
    <source>
        <dbReference type="ARBA" id="ARBA00023125"/>
    </source>
</evidence>
<keyword evidence="1" id="KW-0678">Repressor</keyword>
<dbReference type="PRINTS" id="PR00037">
    <property type="entry name" value="HTHLACR"/>
</dbReference>
<dbReference type="InterPro" id="IPR001034">
    <property type="entry name" value="DeoR_HTH"/>
</dbReference>
<dbReference type="InterPro" id="IPR037171">
    <property type="entry name" value="NagB/RpiA_transferase-like"/>
</dbReference>
<dbReference type="InterPro" id="IPR036390">
    <property type="entry name" value="WH_DNA-bd_sf"/>
</dbReference>
<name>A0ABU8NUY1_9SPHI</name>
<keyword evidence="4" id="KW-0804">Transcription</keyword>
<feature type="domain" description="HTH deoR-type" evidence="5">
    <location>
        <begin position="3"/>
        <end position="58"/>
    </location>
</feature>
<dbReference type="GO" id="GO:0003677">
    <property type="term" value="F:DNA binding"/>
    <property type="evidence" value="ECO:0007669"/>
    <property type="project" value="UniProtKB-KW"/>
</dbReference>
<dbReference type="EMBL" id="JBBEUB010000016">
    <property type="protein sequence ID" value="MEJ2905798.1"/>
    <property type="molecule type" value="Genomic_DNA"/>
</dbReference>
<dbReference type="InterPro" id="IPR014036">
    <property type="entry name" value="DeoR-like_C"/>
</dbReference>
<dbReference type="InterPro" id="IPR018356">
    <property type="entry name" value="Tscrpt_reg_HTH_DeoR_CS"/>
</dbReference>
<evidence type="ECO:0000313" key="7">
    <source>
        <dbReference type="Proteomes" id="UP001378956"/>
    </source>
</evidence>
<dbReference type="Pfam" id="PF00455">
    <property type="entry name" value="DeoRC"/>
    <property type="match status" value="1"/>
</dbReference>
<protein>
    <submittedName>
        <fullName evidence="6">DeoR/GlpR family DNA-binding transcription regulator</fullName>
    </submittedName>
</protein>
<comment type="caution">
    <text evidence="6">The sequence shown here is derived from an EMBL/GenBank/DDBJ whole genome shotgun (WGS) entry which is preliminary data.</text>
</comment>
<dbReference type="SUPFAM" id="SSF46785">
    <property type="entry name" value="Winged helix' DNA-binding domain"/>
    <property type="match status" value="1"/>
</dbReference>
<keyword evidence="3 6" id="KW-0238">DNA-binding</keyword>
<dbReference type="PROSITE" id="PS51000">
    <property type="entry name" value="HTH_DEOR_2"/>
    <property type="match status" value="1"/>
</dbReference>
<dbReference type="InterPro" id="IPR036388">
    <property type="entry name" value="WH-like_DNA-bd_sf"/>
</dbReference>